<feature type="region of interest" description="Disordered" evidence="1">
    <location>
        <begin position="1"/>
        <end position="20"/>
    </location>
</feature>
<organism evidence="2 3">
    <name type="scientific">Nostoc flagelliforme CCNUN1</name>
    <dbReference type="NCBI Taxonomy" id="2038116"/>
    <lineage>
        <taxon>Bacteria</taxon>
        <taxon>Bacillati</taxon>
        <taxon>Cyanobacteriota</taxon>
        <taxon>Cyanophyceae</taxon>
        <taxon>Nostocales</taxon>
        <taxon>Nostocaceae</taxon>
        <taxon>Nostoc</taxon>
    </lineage>
</organism>
<dbReference type="KEGG" id="nfl:COO91_07861"/>
<accession>A0A2K8T2C8</accession>
<reference evidence="2 3" key="1">
    <citation type="submission" date="2017-11" db="EMBL/GenBank/DDBJ databases">
        <title>Complete genome of a free-living desiccation-tolerant cyanobacterium and its photosynthetic adaptation to extreme terrestrial habitat.</title>
        <authorList>
            <person name="Shang J."/>
        </authorList>
    </citation>
    <scope>NUCLEOTIDE SEQUENCE [LARGE SCALE GENOMIC DNA]</scope>
    <source>
        <strain evidence="2 3">CCNUN1</strain>
    </source>
</reference>
<dbReference type="Proteomes" id="UP000232003">
    <property type="component" value="Chromosome"/>
</dbReference>
<sequence length="39" mass="4740">MVKAKRRRLLEPNSSKDSLRPQTEMEKLSLWIRNFVFSF</sequence>
<evidence type="ECO:0000256" key="1">
    <source>
        <dbReference type="SAM" id="MobiDB-lite"/>
    </source>
</evidence>
<keyword evidence="3" id="KW-1185">Reference proteome</keyword>
<dbReference type="AlphaFoldDB" id="A0A2K8T2C8"/>
<evidence type="ECO:0000313" key="3">
    <source>
        <dbReference type="Proteomes" id="UP000232003"/>
    </source>
</evidence>
<gene>
    <name evidence="2" type="ORF">COO91_07861</name>
</gene>
<protein>
    <submittedName>
        <fullName evidence="2">Uncharacterized protein</fullName>
    </submittedName>
</protein>
<proteinExistence type="predicted"/>
<name>A0A2K8T2C8_9NOSO</name>
<evidence type="ECO:0000313" key="2">
    <source>
        <dbReference type="EMBL" id="AUB41790.1"/>
    </source>
</evidence>
<dbReference type="EMBL" id="CP024785">
    <property type="protein sequence ID" value="AUB41790.1"/>
    <property type="molecule type" value="Genomic_DNA"/>
</dbReference>